<dbReference type="InterPro" id="IPR058306">
    <property type="entry name" value="DUF7993"/>
</dbReference>
<feature type="domain" description="DUF7993" evidence="1">
    <location>
        <begin position="1"/>
        <end position="120"/>
    </location>
</feature>
<sequence>MVERRVTDGVRIAQLLSSELDGREDGALDRLAVTNADRSVEASPDGERAYDVERAGEPLARAFVHEDRVRLELEAAGEAIAAHTKGDDLRVAAEDGGTALLVESGPAVKRAVDALGAATEEPRG</sequence>
<dbReference type="Proteomes" id="UP001500420">
    <property type="component" value="Unassembled WGS sequence"/>
</dbReference>
<dbReference type="EMBL" id="BAAADV010000003">
    <property type="protein sequence ID" value="GAA0671265.1"/>
    <property type="molecule type" value="Genomic_DNA"/>
</dbReference>
<dbReference type="Pfam" id="PF25956">
    <property type="entry name" value="DUF7993"/>
    <property type="match status" value="1"/>
</dbReference>
<evidence type="ECO:0000313" key="2">
    <source>
        <dbReference type="EMBL" id="GAA0671265.1"/>
    </source>
</evidence>
<accession>A0AAV3T8L1</accession>
<keyword evidence="3" id="KW-1185">Reference proteome</keyword>
<organism evidence="2 3">
    <name type="scientific">Natronoarchaeum mannanilyticum</name>
    <dbReference type="NCBI Taxonomy" id="926360"/>
    <lineage>
        <taxon>Archaea</taxon>
        <taxon>Methanobacteriati</taxon>
        <taxon>Methanobacteriota</taxon>
        <taxon>Stenosarchaea group</taxon>
        <taxon>Halobacteria</taxon>
        <taxon>Halobacteriales</taxon>
        <taxon>Natronoarchaeaceae</taxon>
    </lineage>
</organism>
<protein>
    <recommendedName>
        <fullName evidence="1">DUF7993 domain-containing protein</fullName>
    </recommendedName>
</protein>
<gene>
    <name evidence="2" type="ORF">GCM10009020_17070</name>
</gene>
<dbReference type="AlphaFoldDB" id="A0AAV3T8L1"/>
<evidence type="ECO:0000259" key="1">
    <source>
        <dbReference type="Pfam" id="PF25956"/>
    </source>
</evidence>
<comment type="caution">
    <text evidence="2">The sequence shown here is derived from an EMBL/GenBank/DDBJ whole genome shotgun (WGS) entry which is preliminary data.</text>
</comment>
<proteinExistence type="predicted"/>
<name>A0AAV3T8L1_9EURY</name>
<dbReference type="RefSeq" id="WP_343773570.1">
    <property type="nucleotide sequence ID" value="NZ_BAAADV010000003.1"/>
</dbReference>
<evidence type="ECO:0000313" key="3">
    <source>
        <dbReference type="Proteomes" id="UP001500420"/>
    </source>
</evidence>
<reference evidence="2 3" key="1">
    <citation type="journal article" date="2019" name="Int. J. Syst. Evol. Microbiol.">
        <title>The Global Catalogue of Microorganisms (GCM) 10K type strain sequencing project: providing services to taxonomists for standard genome sequencing and annotation.</title>
        <authorList>
            <consortium name="The Broad Institute Genomics Platform"/>
            <consortium name="The Broad Institute Genome Sequencing Center for Infectious Disease"/>
            <person name="Wu L."/>
            <person name="Ma J."/>
        </authorList>
    </citation>
    <scope>NUCLEOTIDE SEQUENCE [LARGE SCALE GENOMIC DNA]</scope>
    <source>
        <strain evidence="2 3">JCM 16328</strain>
    </source>
</reference>